<keyword evidence="1" id="KW-0812">Transmembrane</keyword>
<feature type="transmembrane region" description="Helical" evidence="1">
    <location>
        <begin position="111"/>
        <end position="133"/>
    </location>
</feature>
<dbReference type="InterPro" id="IPR025238">
    <property type="entry name" value="DUF4184"/>
</dbReference>
<feature type="transmembrane region" description="Helical" evidence="1">
    <location>
        <begin position="153"/>
        <end position="180"/>
    </location>
</feature>
<dbReference type="Pfam" id="PF13803">
    <property type="entry name" value="DUF4184"/>
    <property type="match status" value="1"/>
</dbReference>
<reference evidence="2" key="1">
    <citation type="journal article" date="2021" name="PeerJ">
        <title>Extensive microbial diversity within the chicken gut microbiome revealed by metagenomics and culture.</title>
        <authorList>
            <person name="Gilroy R."/>
            <person name="Ravi A."/>
            <person name="Getino M."/>
            <person name="Pursley I."/>
            <person name="Horton D.L."/>
            <person name="Alikhan N.F."/>
            <person name="Baker D."/>
            <person name="Gharbi K."/>
            <person name="Hall N."/>
            <person name="Watson M."/>
            <person name="Adriaenssens E.M."/>
            <person name="Foster-Nyarko E."/>
            <person name="Jarju S."/>
            <person name="Secka A."/>
            <person name="Antonio M."/>
            <person name="Oren A."/>
            <person name="Chaudhuri R.R."/>
            <person name="La Ragione R."/>
            <person name="Hildebrand F."/>
            <person name="Pallen M.J."/>
        </authorList>
    </citation>
    <scope>NUCLEOTIDE SEQUENCE</scope>
    <source>
        <strain evidence="2">ChiGjej5B5-7349</strain>
    </source>
</reference>
<reference evidence="2" key="2">
    <citation type="submission" date="2021-09" db="EMBL/GenBank/DDBJ databases">
        <authorList>
            <person name="Gilroy R."/>
        </authorList>
    </citation>
    <scope>NUCLEOTIDE SEQUENCE</scope>
    <source>
        <strain evidence="2">ChiGjej5B5-7349</strain>
    </source>
</reference>
<dbReference type="Proteomes" id="UP000784435">
    <property type="component" value="Unassembled WGS sequence"/>
</dbReference>
<sequence length="279" mass="30432">MPVTFAHPIAVAPLARSGLPLAALVIGSMVPDSGLFIRAIPGLDTLLARLGNPALPSVLQLREILHSPWGVLTINVVIGLLYLALWWWLLRPAYRDALPKRLRGRTHARPTGLRPWLLAVPAFMIGGLTHIAWDQVTHPYSWLAQRVDVLHSSIAGFHIATLLHYGTGLLGLLAVAYWLVRRITSRSEHTVPQILEDQATWMFAVPALAAMAGVALVLVHAARATVPGALDVFIQDVLTNSTAAAICAATVMAVIHRLRVGRIDRRKARRASHRRLATS</sequence>
<gene>
    <name evidence="2" type="ORF">K8V08_12440</name>
</gene>
<feature type="transmembrane region" description="Helical" evidence="1">
    <location>
        <begin position="69"/>
        <end position="90"/>
    </location>
</feature>
<proteinExistence type="predicted"/>
<comment type="caution">
    <text evidence="2">The sequence shown here is derived from an EMBL/GenBank/DDBJ whole genome shotgun (WGS) entry which is preliminary data.</text>
</comment>
<evidence type="ECO:0000313" key="2">
    <source>
        <dbReference type="EMBL" id="HJG81210.1"/>
    </source>
</evidence>
<evidence type="ECO:0000313" key="3">
    <source>
        <dbReference type="Proteomes" id="UP000784435"/>
    </source>
</evidence>
<keyword evidence="1" id="KW-0472">Membrane</keyword>
<organism evidence="2 3">
    <name type="scientific">Brevibacterium senegalense</name>
    <dbReference type="NCBI Taxonomy" id="1033736"/>
    <lineage>
        <taxon>Bacteria</taxon>
        <taxon>Bacillati</taxon>
        <taxon>Actinomycetota</taxon>
        <taxon>Actinomycetes</taxon>
        <taxon>Micrococcales</taxon>
        <taxon>Brevibacteriaceae</taxon>
        <taxon>Brevibacterium</taxon>
    </lineage>
</organism>
<feature type="transmembrane region" description="Helical" evidence="1">
    <location>
        <begin position="242"/>
        <end position="260"/>
    </location>
</feature>
<keyword evidence="1" id="KW-1133">Transmembrane helix</keyword>
<feature type="transmembrane region" description="Helical" evidence="1">
    <location>
        <begin position="201"/>
        <end position="222"/>
    </location>
</feature>
<dbReference type="EMBL" id="DYUK01000281">
    <property type="protein sequence ID" value="HJG81210.1"/>
    <property type="molecule type" value="Genomic_DNA"/>
</dbReference>
<protein>
    <submittedName>
        <fullName evidence="2">DUF4184 family protein</fullName>
    </submittedName>
</protein>
<accession>A0A921MFK1</accession>
<name>A0A921MFK1_9MICO</name>
<evidence type="ECO:0000256" key="1">
    <source>
        <dbReference type="SAM" id="Phobius"/>
    </source>
</evidence>
<dbReference type="AlphaFoldDB" id="A0A921MFK1"/>